<dbReference type="Pfam" id="PF24681">
    <property type="entry name" value="Kelch_KLHDC2_KLHL20_DRC7"/>
    <property type="match status" value="1"/>
</dbReference>
<gene>
    <name evidence="5" type="ORF">BCR42DRAFT_412427</name>
</gene>
<evidence type="ECO:0008006" key="7">
    <source>
        <dbReference type="Google" id="ProtNLM"/>
    </source>
</evidence>
<dbReference type="Proteomes" id="UP000193560">
    <property type="component" value="Unassembled WGS sequence"/>
</dbReference>
<dbReference type="PANTHER" id="PTHR46093">
    <property type="entry name" value="ACYL-COA-BINDING DOMAIN-CONTAINING PROTEIN 5"/>
    <property type="match status" value="1"/>
</dbReference>
<organism evidence="5 6">
    <name type="scientific">Absidia repens</name>
    <dbReference type="NCBI Taxonomy" id="90262"/>
    <lineage>
        <taxon>Eukaryota</taxon>
        <taxon>Fungi</taxon>
        <taxon>Fungi incertae sedis</taxon>
        <taxon>Mucoromycota</taxon>
        <taxon>Mucoromycotina</taxon>
        <taxon>Mucoromycetes</taxon>
        <taxon>Mucorales</taxon>
        <taxon>Cunninghamellaceae</taxon>
        <taxon>Absidia</taxon>
    </lineage>
</organism>
<evidence type="ECO:0000313" key="5">
    <source>
        <dbReference type="EMBL" id="ORZ17751.1"/>
    </source>
</evidence>
<dbReference type="STRING" id="90262.A0A1X2IJL0"/>
<reference evidence="5 6" key="1">
    <citation type="submission" date="2016-07" db="EMBL/GenBank/DDBJ databases">
        <title>Pervasive Adenine N6-methylation of Active Genes in Fungi.</title>
        <authorList>
            <consortium name="DOE Joint Genome Institute"/>
            <person name="Mondo S.J."/>
            <person name="Dannebaum R.O."/>
            <person name="Kuo R.C."/>
            <person name="Labutti K."/>
            <person name="Haridas S."/>
            <person name="Kuo A."/>
            <person name="Salamov A."/>
            <person name="Ahrendt S.R."/>
            <person name="Lipzen A."/>
            <person name="Sullivan W."/>
            <person name="Andreopoulos W.B."/>
            <person name="Clum A."/>
            <person name="Lindquist E."/>
            <person name="Daum C."/>
            <person name="Ramamoorthy G.K."/>
            <person name="Gryganskyi A."/>
            <person name="Culley D."/>
            <person name="Magnuson J.K."/>
            <person name="James T.Y."/>
            <person name="O'Malley M.A."/>
            <person name="Stajich J.E."/>
            <person name="Spatafora J.W."/>
            <person name="Visel A."/>
            <person name="Grigoriev I.V."/>
        </authorList>
    </citation>
    <scope>NUCLEOTIDE SEQUENCE [LARGE SCALE GENOMIC DNA]</scope>
    <source>
        <strain evidence="5 6">NRRL 1336</strain>
    </source>
</reference>
<proteinExistence type="predicted"/>
<evidence type="ECO:0000256" key="1">
    <source>
        <dbReference type="ARBA" id="ARBA00022441"/>
    </source>
</evidence>
<dbReference type="CDD" id="cd12087">
    <property type="entry name" value="TM_EGFR-like"/>
    <property type="match status" value="1"/>
</dbReference>
<feature type="compositionally biased region" description="Basic and acidic residues" evidence="3">
    <location>
        <begin position="364"/>
        <end position="378"/>
    </location>
</feature>
<keyword evidence="4" id="KW-1133">Transmembrane helix</keyword>
<evidence type="ECO:0000256" key="3">
    <source>
        <dbReference type="SAM" id="MobiDB-lite"/>
    </source>
</evidence>
<feature type="compositionally biased region" description="Polar residues" evidence="3">
    <location>
        <begin position="512"/>
        <end position="521"/>
    </location>
</feature>
<comment type="caution">
    <text evidence="5">The sequence shown here is derived from an EMBL/GenBank/DDBJ whole genome shotgun (WGS) entry which is preliminary data.</text>
</comment>
<feature type="region of interest" description="Disordered" evidence="3">
    <location>
        <begin position="1"/>
        <end position="21"/>
    </location>
</feature>
<dbReference type="EMBL" id="MCGE01000009">
    <property type="protein sequence ID" value="ORZ17751.1"/>
    <property type="molecule type" value="Genomic_DNA"/>
</dbReference>
<feature type="compositionally biased region" description="Polar residues" evidence="3">
    <location>
        <begin position="413"/>
        <end position="428"/>
    </location>
</feature>
<feature type="compositionally biased region" description="Acidic residues" evidence="3">
    <location>
        <begin position="525"/>
        <end position="535"/>
    </location>
</feature>
<sequence>MPYSLTHIPWRSSSGTQQEGPPVYSQVAFVGGHNDGNMIIVGGVTPANNLTDEATLAYSYDCSLGRWNSFGLPRENYLNRQGAFATVVDKGVAYIWGGKRARHQKFNGSATQLPSTMYRLDSMYPSNSTIVTSPLPNPPLRYSHTQTLVNNRWIAILGGFDGLTGGPVSMEDIWTFDTLSHNWAQVNATLDKENKPANRSSHSQALMSDGVSILIYGGYDGYHVFNDVAVLDTRTWRWTVKNTNAAVQGRADHTATLVGNNMIVAFGFTGVSTSLTVMSDIEVLDVTTWSWTSYYAPSPGYPGNGDGPSINGSGNQFILPGTPSMAIVAGAVTGGLVVFVLIIVALYIFNYQQKHRRHHSPPSTDDHDVVETTSHRAGDNASILSPTKKYAISDDDDTFVCSAPSSPPPAPTRHSSLLPSPWKDNTPSSDWRIRRAVTAFGSLSTNNSSINKNVQPTSKPDEPMNINQTTAVKRAATTGTPSMRHHHCSSSYMDKIQDEEENNGVRGHNAIENASGSTPLHANNGDDDDDDDGFDIQEFILHSGEISSEQQTAVDGVGGAEEGQATTTSE</sequence>
<feature type="transmembrane region" description="Helical" evidence="4">
    <location>
        <begin position="325"/>
        <end position="349"/>
    </location>
</feature>
<dbReference type="AlphaFoldDB" id="A0A1X2IJL0"/>
<dbReference type="PANTHER" id="PTHR46093:SF18">
    <property type="entry name" value="FIBRONECTIN TYPE-III DOMAIN-CONTAINING PROTEIN"/>
    <property type="match status" value="1"/>
</dbReference>
<keyword evidence="4" id="KW-0472">Membrane</keyword>
<keyword evidence="6" id="KW-1185">Reference proteome</keyword>
<dbReference type="Gene3D" id="2.120.10.80">
    <property type="entry name" value="Kelch-type beta propeller"/>
    <property type="match status" value="2"/>
</dbReference>
<protein>
    <recommendedName>
        <fullName evidence="7">Galactose oxidase</fullName>
    </recommendedName>
</protein>
<evidence type="ECO:0000313" key="6">
    <source>
        <dbReference type="Proteomes" id="UP000193560"/>
    </source>
</evidence>
<keyword evidence="2" id="KW-0677">Repeat</keyword>
<accession>A0A1X2IJL0</accession>
<dbReference type="InterPro" id="IPR015915">
    <property type="entry name" value="Kelch-typ_b-propeller"/>
</dbReference>
<keyword evidence="1" id="KW-0880">Kelch repeat</keyword>
<dbReference type="SUPFAM" id="SSF117281">
    <property type="entry name" value="Kelch motif"/>
    <property type="match status" value="1"/>
</dbReference>
<evidence type="ECO:0000256" key="2">
    <source>
        <dbReference type="ARBA" id="ARBA00022737"/>
    </source>
</evidence>
<evidence type="ECO:0000256" key="4">
    <source>
        <dbReference type="SAM" id="Phobius"/>
    </source>
</evidence>
<feature type="region of interest" description="Disordered" evidence="3">
    <location>
        <begin position="356"/>
        <end position="386"/>
    </location>
</feature>
<feature type="region of interest" description="Disordered" evidence="3">
    <location>
        <begin position="399"/>
        <end position="428"/>
    </location>
</feature>
<feature type="region of interest" description="Disordered" evidence="3">
    <location>
        <begin position="507"/>
        <end position="570"/>
    </location>
</feature>
<name>A0A1X2IJL0_9FUNG</name>
<keyword evidence="4" id="KW-0812">Transmembrane</keyword>
<dbReference type="OrthoDB" id="432528at2759"/>